<comment type="caution">
    <text evidence="1">The sequence shown here is derived from an EMBL/GenBank/DDBJ whole genome shotgun (WGS) entry which is preliminary data.</text>
</comment>
<dbReference type="RefSeq" id="WP_185143988.1">
    <property type="nucleotide sequence ID" value="NZ_JACJVP010000028.1"/>
</dbReference>
<name>A0A7X0VFW9_9BACL</name>
<organism evidence="1 2">
    <name type="scientific">Cohnella nanjingensis</name>
    <dbReference type="NCBI Taxonomy" id="1387779"/>
    <lineage>
        <taxon>Bacteria</taxon>
        <taxon>Bacillati</taxon>
        <taxon>Bacillota</taxon>
        <taxon>Bacilli</taxon>
        <taxon>Bacillales</taxon>
        <taxon>Paenibacillaceae</taxon>
        <taxon>Cohnella</taxon>
    </lineage>
</organism>
<accession>A0A7X0VFW9</accession>
<dbReference type="InterPro" id="IPR029063">
    <property type="entry name" value="SAM-dependent_MTases_sf"/>
</dbReference>
<protein>
    <recommendedName>
        <fullName evidence="3">Class I SAM-dependent methyltransferase</fullName>
    </recommendedName>
</protein>
<reference evidence="1 2" key="1">
    <citation type="submission" date="2020-08" db="EMBL/GenBank/DDBJ databases">
        <title>Cohnella phylogeny.</title>
        <authorList>
            <person name="Dunlap C."/>
        </authorList>
    </citation>
    <scope>NUCLEOTIDE SEQUENCE [LARGE SCALE GENOMIC DNA]</scope>
    <source>
        <strain evidence="1 2">DSM 28246</strain>
    </source>
</reference>
<dbReference type="SUPFAM" id="SSF53335">
    <property type="entry name" value="S-adenosyl-L-methionine-dependent methyltransferases"/>
    <property type="match status" value="1"/>
</dbReference>
<dbReference type="AlphaFoldDB" id="A0A7X0VFW9"/>
<keyword evidence="2" id="KW-1185">Reference proteome</keyword>
<dbReference type="Proteomes" id="UP000547209">
    <property type="component" value="Unassembled WGS sequence"/>
</dbReference>
<dbReference type="EMBL" id="JACJVP010000028">
    <property type="protein sequence ID" value="MBB6672505.1"/>
    <property type="molecule type" value="Genomic_DNA"/>
</dbReference>
<proteinExistence type="predicted"/>
<dbReference type="Gene3D" id="3.40.50.150">
    <property type="entry name" value="Vaccinia Virus protein VP39"/>
    <property type="match status" value="1"/>
</dbReference>
<evidence type="ECO:0000313" key="1">
    <source>
        <dbReference type="EMBL" id="MBB6672505.1"/>
    </source>
</evidence>
<sequence>MYNNLPGFDLAVMEMGILHYLFDLDAFFQLVYSLLGEGGKLVIREFHPVIWKLLKPEDGRLVASGDYFDREVQNDVMKVRRWTLGEVVTAIADAGLALKAAL</sequence>
<gene>
    <name evidence="1" type="ORF">H7C19_17635</name>
</gene>
<evidence type="ECO:0000313" key="2">
    <source>
        <dbReference type="Proteomes" id="UP000547209"/>
    </source>
</evidence>
<evidence type="ECO:0008006" key="3">
    <source>
        <dbReference type="Google" id="ProtNLM"/>
    </source>
</evidence>